<feature type="domain" description="AB hydrolase-1" evidence="1">
    <location>
        <begin position="7"/>
        <end position="255"/>
    </location>
</feature>
<evidence type="ECO:0000313" key="2">
    <source>
        <dbReference type="EMBL" id="VUC25841.1"/>
    </source>
</evidence>
<accession>A0ABY6U4D5</accession>
<reference evidence="2 3" key="1">
    <citation type="submission" date="2019-06" db="EMBL/GenBank/DDBJ databases">
        <authorList>
            <person name="Broberg M."/>
        </authorList>
    </citation>
    <scope>NUCLEOTIDE SEQUENCE [LARGE SCALE GENOMIC DNA]</scope>
</reference>
<dbReference type="Gene3D" id="3.40.50.1820">
    <property type="entry name" value="alpha/beta hydrolase"/>
    <property type="match status" value="1"/>
</dbReference>
<dbReference type="InterPro" id="IPR052897">
    <property type="entry name" value="Sec-Metab_Biosynth_Hydrolase"/>
</dbReference>
<evidence type="ECO:0000313" key="3">
    <source>
        <dbReference type="Proteomes" id="UP000766486"/>
    </source>
</evidence>
<dbReference type="Pfam" id="PF12697">
    <property type="entry name" value="Abhydrolase_6"/>
    <property type="match status" value="1"/>
</dbReference>
<organism evidence="2 3">
    <name type="scientific">Bionectria ochroleuca</name>
    <name type="common">Gliocladium roseum</name>
    <dbReference type="NCBI Taxonomy" id="29856"/>
    <lineage>
        <taxon>Eukaryota</taxon>
        <taxon>Fungi</taxon>
        <taxon>Dikarya</taxon>
        <taxon>Ascomycota</taxon>
        <taxon>Pezizomycotina</taxon>
        <taxon>Sordariomycetes</taxon>
        <taxon>Hypocreomycetidae</taxon>
        <taxon>Hypocreales</taxon>
        <taxon>Bionectriaceae</taxon>
        <taxon>Clonostachys</taxon>
    </lineage>
</organism>
<proteinExistence type="predicted"/>
<dbReference type="Proteomes" id="UP000766486">
    <property type="component" value="Unassembled WGS sequence"/>
</dbReference>
<keyword evidence="3" id="KW-1185">Reference proteome</keyword>
<dbReference type="InterPro" id="IPR000073">
    <property type="entry name" value="AB_hydrolase_1"/>
</dbReference>
<dbReference type="InterPro" id="IPR029058">
    <property type="entry name" value="AB_hydrolase_fold"/>
</dbReference>
<dbReference type="SUPFAM" id="SSF53474">
    <property type="entry name" value="alpha/beta-Hydrolases"/>
    <property type="match status" value="1"/>
</dbReference>
<dbReference type="PANTHER" id="PTHR37017">
    <property type="entry name" value="AB HYDROLASE-1 DOMAIN-CONTAINING PROTEIN-RELATED"/>
    <property type="match status" value="1"/>
</dbReference>
<evidence type="ECO:0000259" key="1">
    <source>
        <dbReference type="Pfam" id="PF12697"/>
    </source>
</evidence>
<dbReference type="EMBL" id="CABFNS010000741">
    <property type="protein sequence ID" value="VUC25841.1"/>
    <property type="molecule type" value="Genomic_DNA"/>
</dbReference>
<gene>
    <name evidence="2" type="ORF">CLO192961_LOCUS176448</name>
</gene>
<name>A0ABY6U4D5_BIOOC</name>
<sequence>MAENATIILLPGSFMPKTVYSDVLDAVANRGIDIRFLPLVSGRLGPDDRRELPNMFDDAAAISQEVENLADQGKDVIIVSCSYSGVPVTQSCEGLSKAEREKSGKSGGLVKIAYMLAVVPEMGQAAYEVLTDVPPENIVPMKGDTSGWLEMDSDHYAHIGALIFSNLSADEHVAWASKTRQHSSKVFRDKVTFLSYTLPGVDLAFFSCDNDRLISQKDQNLAIDRLERASGKMVDVTAVSGDHTPALSAPSEVVDWLVKIADV</sequence>
<comment type="caution">
    <text evidence="2">The sequence shown here is derived from an EMBL/GenBank/DDBJ whole genome shotgun (WGS) entry which is preliminary data.</text>
</comment>
<protein>
    <recommendedName>
        <fullName evidence="1">AB hydrolase-1 domain-containing protein</fullName>
    </recommendedName>
</protein>
<dbReference type="PANTHER" id="PTHR37017:SF13">
    <property type="entry name" value="AB HYDROLASE-1 DOMAIN-CONTAINING PROTEIN"/>
    <property type="match status" value="1"/>
</dbReference>